<evidence type="ECO:0000259" key="5">
    <source>
        <dbReference type="PROSITE" id="PS51186"/>
    </source>
</evidence>
<evidence type="ECO:0000256" key="1">
    <source>
        <dbReference type="ARBA" id="ARBA00022679"/>
    </source>
</evidence>
<dbReference type="InterPro" id="IPR051531">
    <property type="entry name" value="N-acetyltransferase"/>
</dbReference>
<keyword evidence="1 6" id="KW-0808">Transferase</keyword>
<accession>I7JVT9</accession>
<name>I7JVT9_9CORY</name>
<dbReference type="PROSITE" id="PS51186">
    <property type="entry name" value="GNAT"/>
    <property type="match status" value="1"/>
</dbReference>
<dbReference type="EC" id="2.3.1.128" evidence="6"/>
<organism evidence="6 9">
    <name type="scientific">Corynebacterium otitidis ATCC 51513</name>
    <dbReference type="NCBI Taxonomy" id="883169"/>
    <lineage>
        <taxon>Bacteria</taxon>
        <taxon>Bacillati</taxon>
        <taxon>Actinomycetota</taxon>
        <taxon>Actinomycetes</taxon>
        <taxon>Mycobacteriales</taxon>
        <taxon>Corynebacteriaceae</taxon>
        <taxon>Corynebacterium</taxon>
    </lineage>
</organism>
<dbReference type="PANTHER" id="PTHR43792">
    <property type="entry name" value="GNAT FAMILY, PUTATIVE (AFU_ORTHOLOGUE AFUA_3G00765)-RELATED-RELATED"/>
    <property type="match status" value="1"/>
</dbReference>
<dbReference type="Gene3D" id="3.40.630.30">
    <property type="match status" value="1"/>
</dbReference>
<dbReference type="Proteomes" id="UP000006078">
    <property type="component" value="Unassembled WGS sequence"/>
</dbReference>
<dbReference type="OrthoDB" id="5242221at2"/>
<dbReference type="AlphaFoldDB" id="I7JVT9"/>
<evidence type="ECO:0000256" key="2">
    <source>
        <dbReference type="ARBA" id="ARBA00023315"/>
    </source>
</evidence>
<reference evidence="6 9" key="1">
    <citation type="journal article" date="2012" name="J. Bacteriol.">
        <title>Draft Genome Sequence of Turicella otitidis ATCC 51513, Isolated from Middle Ear Fluid from a Child with Otitis Media.</title>
        <authorList>
            <person name="Brinkrolf K."/>
            <person name="Schneider J."/>
            <person name="Knecht M."/>
            <person name="Ruckert C."/>
            <person name="Tauch A."/>
        </authorList>
    </citation>
    <scope>NUCLEOTIDE SEQUENCE [LARGE SCALE GENOMIC DNA]</scope>
    <source>
        <strain evidence="6 9">ATCC 51513</strain>
    </source>
</reference>
<dbReference type="InterPro" id="IPR000182">
    <property type="entry name" value="GNAT_dom"/>
</dbReference>
<sequence length="229" mass="25328">MVFDLFGQQRGPGRRSAREPHPGWPMPTEAVRLPDGARVRLRPVRARDGGEWRRQRLADEPKLRPVEPTVPGGWAASHTASAWWSYFLSLRRLAFAGELIPLAVEVDGRFLGQLTIGSIQRGTVCEAWLGYWVFSPATGRGVATAATALGVDLAFGAAGLHRLTATFLPENPASGRVLTGNGFRVEGLLRRNIHIDGVWRDHYLAGLNREDFAVPAVERLRRAGRLRRP</sequence>
<dbReference type="GO" id="GO:0008999">
    <property type="term" value="F:protein-N-terminal-alanine acetyltransferase activity"/>
    <property type="evidence" value="ECO:0007669"/>
    <property type="project" value="TreeGrafter"/>
</dbReference>
<dbReference type="PATRIC" id="fig|883169.3.peg.986"/>
<dbReference type="RefSeq" id="WP_004600911.1">
    <property type="nucleotide sequence ID" value="NZ_HF541866.1"/>
</dbReference>
<keyword evidence="2 6" id="KW-0012">Acyltransferase</keyword>
<protein>
    <submittedName>
        <fullName evidence="6">Ribosomal-protein-alanine N-acetyltransferase</fullName>
        <ecNumber evidence="6">2.3.1.128</ecNumber>
    </submittedName>
</protein>
<dbReference type="HOGENOM" id="CLU_013985_40_0_11"/>
<evidence type="ECO:0000313" key="6">
    <source>
        <dbReference type="EMBL" id="CCI83266.1"/>
    </source>
</evidence>
<gene>
    <name evidence="6" type="primary">rimJ</name>
    <name evidence="6" type="ORF">BN46_0527</name>
    <name evidence="7" type="ORF">HMPREF9719_01021</name>
</gene>
<evidence type="ECO:0000313" key="7">
    <source>
        <dbReference type="EMBL" id="EJZ82038.1"/>
    </source>
</evidence>
<dbReference type="STRING" id="29321.AAV33_07265"/>
<evidence type="ECO:0000256" key="3">
    <source>
        <dbReference type="ARBA" id="ARBA00038502"/>
    </source>
</evidence>
<evidence type="ECO:0000313" key="9">
    <source>
        <dbReference type="Proteomes" id="UP000011016"/>
    </source>
</evidence>
<dbReference type="eggNOG" id="COG1670">
    <property type="taxonomic scope" value="Bacteria"/>
</dbReference>
<keyword evidence="8" id="KW-1185">Reference proteome</keyword>
<dbReference type="SUPFAM" id="SSF55729">
    <property type="entry name" value="Acyl-CoA N-acyltransferases (Nat)"/>
    <property type="match status" value="1"/>
</dbReference>
<dbReference type="EMBL" id="CAJZ01000080">
    <property type="protein sequence ID" value="CCI83266.1"/>
    <property type="molecule type" value="Genomic_DNA"/>
</dbReference>
<dbReference type="GO" id="GO:0005737">
    <property type="term" value="C:cytoplasm"/>
    <property type="evidence" value="ECO:0007669"/>
    <property type="project" value="TreeGrafter"/>
</dbReference>
<dbReference type="InterPro" id="IPR016181">
    <property type="entry name" value="Acyl_CoA_acyltransferase"/>
</dbReference>
<evidence type="ECO:0000256" key="4">
    <source>
        <dbReference type="SAM" id="MobiDB-lite"/>
    </source>
</evidence>
<evidence type="ECO:0000313" key="8">
    <source>
        <dbReference type="Proteomes" id="UP000006078"/>
    </source>
</evidence>
<comment type="caution">
    <text evidence="6">The sequence shown here is derived from an EMBL/GenBank/DDBJ whole genome shotgun (WGS) entry which is preliminary data.</text>
</comment>
<dbReference type="EMBL" id="AHAE01000045">
    <property type="protein sequence ID" value="EJZ82038.1"/>
    <property type="molecule type" value="Genomic_DNA"/>
</dbReference>
<feature type="region of interest" description="Disordered" evidence="4">
    <location>
        <begin position="1"/>
        <end position="27"/>
    </location>
</feature>
<reference evidence="7 8" key="2">
    <citation type="submission" date="2012-08" db="EMBL/GenBank/DDBJ databases">
        <title>The Genome Sequence of Turicella otitidis ATCC 51513.</title>
        <authorList>
            <consortium name="The Broad Institute Genome Sequencing Platform"/>
            <person name="Earl A."/>
            <person name="Ward D."/>
            <person name="Feldgarden M."/>
            <person name="Gevers D."/>
            <person name="Huys G."/>
            <person name="Walker B."/>
            <person name="Young S.K."/>
            <person name="Zeng Q."/>
            <person name="Gargeya S."/>
            <person name="Fitzgerald M."/>
            <person name="Haas B."/>
            <person name="Abouelleil A."/>
            <person name="Alvarado L."/>
            <person name="Arachchi H.M."/>
            <person name="Berlin A.M."/>
            <person name="Chapman S.B."/>
            <person name="Goldberg J."/>
            <person name="Griggs A."/>
            <person name="Gujja S."/>
            <person name="Hansen M."/>
            <person name="Howarth C."/>
            <person name="Imamovic A."/>
            <person name="Larimer J."/>
            <person name="McCowen C."/>
            <person name="Montmayeur A."/>
            <person name="Murphy C."/>
            <person name="Neiman D."/>
            <person name="Pearson M."/>
            <person name="Priest M."/>
            <person name="Roberts A."/>
            <person name="Saif S."/>
            <person name="Shea T."/>
            <person name="Sisk P."/>
            <person name="Sykes S."/>
            <person name="Wortman J."/>
            <person name="Nusbaum C."/>
            <person name="Birren B."/>
        </authorList>
    </citation>
    <scope>NUCLEOTIDE SEQUENCE [LARGE SCALE GENOMIC DNA]</scope>
    <source>
        <strain evidence="7 8">ATCC 51513</strain>
    </source>
</reference>
<dbReference type="Pfam" id="PF13302">
    <property type="entry name" value="Acetyltransf_3"/>
    <property type="match status" value="1"/>
</dbReference>
<dbReference type="PANTHER" id="PTHR43792:SF8">
    <property type="entry name" value="[RIBOSOMAL PROTEIN US5]-ALANINE N-ACETYLTRANSFERASE"/>
    <property type="match status" value="1"/>
</dbReference>
<proteinExistence type="inferred from homology"/>
<feature type="domain" description="N-acetyltransferase" evidence="5">
    <location>
        <begin position="61"/>
        <end position="210"/>
    </location>
</feature>
<dbReference type="Proteomes" id="UP000011016">
    <property type="component" value="Unassembled WGS sequence"/>
</dbReference>
<comment type="similarity">
    <text evidence="3">Belongs to the acetyltransferase family. RimJ subfamily.</text>
</comment>